<proteinExistence type="predicted"/>
<feature type="region of interest" description="Disordered" evidence="1">
    <location>
        <begin position="1"/>
        <end position="38"/>
    </location>
</feature>
<feature type="compositionally biased region" description="Polar residues" evidence="1">
    <location>
        <begin position="83"/>
        <end position="100"/>
    </location>
</feature>
<organism evidence="2 3">
    <name type="scientific">Arthrobotrys musiformis</name>
    <dbReference type="NCBI Taxonomy" id="47236"/>
    <lineage>
        <taxon>Eukaryota</taxon>
        <taxon>Fungi</taxon>
        <taxon>Dikarya</taxon>
        <taxon>Ascomycota</taxon>
        <taxon>Pezizomycotina</taxon>
        <taxon>Orbiliomycetes</taxon>
        <taxon>Orbiliales</taxon>
        <taxon>Orbiliaceae</taxon>
        <taxon>Arthrobotrys</taxon>
    </lineage>
</organism>
<dbReference type="PANTHER" id="PTHR38166">
    <property type="entry name" value="C2H2-TYPE DOMAIN-CONTAINING PROTEIN-RELATED"/>
    <property type="match status" value="1"/>
</dbReference>
<evidence type="ECO:0000256" key="1">
    <source>
        <dbReference type="SAM" id="MobiDB-lite"/>
    </source>
</evidence>
<comment type="caution">
    <text evidence="2">The sequence shown here is derived from an EMBL/GenBank/DDBJ whole genome shotgun (WGS) entry which is preliminary data.</text>
</comment>
<feature type="region of interest" description="Disordered" evidence="1">
    <location>
        <begin position="81"/>
        <end position="113"/>
    </location>
</feature>
<feature type="compositionally biased region" description="Gly residues" evidence="1">
    <location>
        <begin position="449"/>
        <end position="464"/>
    </location>
</feature>
<name>A0AAV9W0E3_9PEZI</name>
<dbReference type="Proteomes" id="UP001370758">
    <property type="component" value="Unassembled WGS sequence"/>
</dbReference>
<dbReference type="EMBL" id="JAVHJL010000008">
    <property type="protein sequence ID" value="KAK6498943.1"/>
    <property type="molecule type" value="Genomic_DNA"/>
</dbReference>
<sequence length="1033" mass="111503">MADPTTFSGSSEPHGGTSSSSLFPIMPAPPPPGQGLASQHAHSLFQKDIFLDWHSKFAFSRPIRLGSKEVLPTIRLPALAGQSKGTPTAAVSQERQSLVDNNKEEPSGSTSISLPFLLGQDERLGQQPQGPIMETPHPEMYQPHYGLIDLGRALYSPTPEPQRSESILNMPRLPERRAAPISSSSITTSKPLSASAAPEAEADIQLLDADAQGESLVIYGNPNLQQAILSGEMDAHAMIDQARHEEENGLHILGPLVTKAVLQGSYDVVVQLIQRNMECIDVAMQVAEENGKFALVKYLGMWKEHHRRYGNQMAGRPTPSPGPSSSNVPRIPRRPKKVDDHEDDDSYPPWPGKSAGRSLKPSDQRGPRGPSPGSRSRPRDEDLAVSEDDVEETWKLRAIYLLMLMIFLSETTSTEGTGWDSVSTASTLGSSSRQSSQAPVDGGEHHGHSGGGGRLTLPPGGGRRMGSDGHKKKRKDDDDSEESEGSRRPNNRPRRPSNLKSLGKRYACPFAKANPDNHVTCWTINRQNLAGVKEHLKRFHFGGTLPSDIRAARTWDDVFDCIAPDWGNNPRPSPYVDMLDIFQRSVRPGPANSTASSAMEGVQQSLRQTLPGPEFPPHLQGQQRYPQQHILPQTHVQQPSIGVTSPGLITDTLQTGPVPGLNPGTGGLSPEAIYNSIYGGPAFFGETYLQSQAQLAAGIGATSPAPTSVGTFDGINIPQNPYTQPMGTASLSALGLPPATQPLGINTISAMGMGMPGLFGALGPPHFQDLSPQDLADGFGDASDFFSQEYDIETGPGRPAGDVFTKIMDGMESPAPVLDTVPESSPEPSSAMTTDTMHGFYTYQQPRARQQTPTSSIISGSTGTASRSASIPSGYPSTTTSMAVHQQLQQTAIPNTAAATVGTPLIYHTPPSNPSTTPVHISHMSSPPSTTSTKEKRYQLLISRKPAILGSTEHPGHRVFTFDGFEEFAKNFDAFMYQEFTDPAFGWESWELMNGVTGARLESTNAVIRDLDFTFLVHMNHRAALYLVAKEGF</sequence>
<feature type="compositionally biased region" description="Low complexity" evidence="1">
    <location>
        <begin position="8"/>
        <end position="25"/>
    </location>
</feature>
<feature type="region of interest" description="Disordered" evidence="1">
    <location>
        <begin position="845"/>
        <end position="880"/>
    </location>
</feature>
<accession>A0AAV9W0E3</accession>
<feature type="region of interest" description="Disordered" evidence="1">
    <location>
        <begin position="910"/>
        <end position="934"/>
    </location>
</feature>
<gene>
    <name evidence="2" type="ORF">TWF481_011514</name>
</gene>
<protein>
    <submittedName>
        <fullName evidence="2">Uncharacterized protein</fullName>
    </submittedName>
</protein>
<feature type="region of interest" description="Disordered" evidence="1">
    <location>
        <begin position="413"/>
        <end position="501"/>
    </location>
</feature>
<feature type="compositionally biased region" description="Low complexity" evidence="1">
    <location>
        <begin position="854"/>
        <end position="871"/>
    </location>
</feature>
<keyword evidence="3" id="KW-1185">Reference proteome</keyword>
<feature type="compositionally biased region" description="Low complexity" evidence="1">
    <location>
        <begin position="421"/>
        <end position="438"/>
    </location>
</feature>
<feature type="region of interest" description="Disordered" evidence="1">
    <location>
        <begin position="311"/>
        <end position="389"/>
    </location>
</feature>
<evidence type="ECO:0000313" key="2">
    <source>
        <dbReference type="EMBL" id="KAK6498943.1"/>
    </source>
</evidence>
<reference evidence="2 3" key="1">
    <citation type="submission" date="2023-08" db="EMBL/GenBank/DDBJ databases">
        <authorList>
            <person name="Palmer J.M."/>
        </authorList>
    </citation>
    <scope>NUCLEOTIDE SEQUENCE [LARGE SCALE GENOMIC DNA]</scope>
    <source>
        <strain evidence="2 3">TWF481</strain>
    </source>
</reference>
<dbReference type="AlphaFoldDB" id="A0AAV9W0E3"/>
<dbReference type="PANTHER" id="PTHR38166:SF1">
    <property type="entry name" value="C2H2-TYPE DOMAIN-CONTAINING PROTEIN"/>
    <property type="match status" value="1"/>
</dbReference>
<evidence type="ECO:0000313" key="3">
    <source>
        <dbReference type="Proteomes" id="UP001370758"/>
    </source>
</evidence>